<accession>A0A8T9Q5L1</accession>
<organism evidence="1 2">
    <name type="scientific">Hymenobacter cellulosilyticus</name>
    <dbReference type="NCBI Taxonomy" id="2932248"/>
    <lineage>
        <taxon>Bacteria</taxon>
        <taxon>Pseudomonadati</taxon>
        <taxon>Bacteroidota</taxon>
        <taxon>Cytophagia</taxon>
        <taxon>Cytophagales</taxon>
        <taxon>Hymenobacteraceae</taxon>
        <taxon>Hymenobacter</taxon>
    </lineage>
</organism>
<name>A0A8T9Q5L1_9BACT</name>
<sequence length="219" mass="24554">MSSPAQAQRRFQLNTGSNLYSAELTVAACADGQCQGRGTVRLFSKQTKQLVQTFTSEDLNFFLDNDSHTQPTVNVVELYGEQSPLIFADFNFDGTQDLAIRNGNRSSYGGPSYDVYVYASRPRKFVPSAELTALATDNLGMFQLDTKRKRIITFEKSGCCWHLTTEYAVVPGQGLVETKTVEEDATGEGEQVVVTTKQKVQGRWQTSVRRFPIKEYYKD</sequence>
<dbReference type="KEGG" id="hcu:MUN79_18905"/>
<dbReference type="NCBIfam" id="NF047539">
    <property type="entry name" value="XAC2610_fam"/>
    <property type="match status" value="1"/>
</dbReference>
<evidence type="ECO:0000313" key="2">
    <source>
        <dbReference type="Proteomes" id="UP000831796"/>
    </source>
</evidence>
<keyword evidence="2" id="KW-1185">Reference proteome</keyword>
<evidence type="ECO:0008006" key="3">
    <source>
        <dbReference type="Google" id="ProtNLM"/>
    </source>
</evidence>
<evidence type="ECO:0000313" key="1">
    <source>
        <dbReference type="EMBL" id="UOQ70749.1"/>
    </source>
</evidence>
<dbReference type="RefSeq" id="WP_244674167.1">
    <property type="nucleotide sequence ID" value="NZ_CP095046.1"/>
</dbReference>
<gene>
    <name evidence="1" type="ORF">MUN79_18905</name>
</gene>
<protein>
    <recommendedName>
        <fullName evidence="3">VCBS repeat-containing protein</fullName>
    </recommendedName>
</protein>
<dbReference type="AlphaFoldDB" id="A0A8T9Q5L1"/>
<dbReference type="Proteomes" id="UP000831796">
    <property type="component" value="Chromosome"/>
</dbReference>
<dbReference type="SUPFAM" id="SSF69318">
    <property type="entry name" value="Integrin alpha N-terminal domain"/>
    <property type="match status" value="1"/>
</dbReference>
<dbReference type="EMBL" id="CP095046">
    <property type="protein sequence ID" value="UOQ70749.1"/>
    <property type="molecule type" value="Genomic_DNA"/>
</dbReference>
<dbReference type="InterPro" id="IPR028994">
    <property type="entry name" value="Integrin_alpha_N"/>
</dbReference>
<dbReference type="InterPro" id="IPR058087">
    <property type="entry name" value="XAC2610_dom"/>
</dbReference>
<proteinExistence type="predicted"/>
<reference evidence="1" key="1">
    <citation type="submission" date="2022-04" db="EMBL/GenBank/DDBJ databases">
        <title>Hymenobacter sp. isolated from the air.</title>
        <authorList>
            <person name="Won M."/>
            <person name="Lee C.-M."/>
            <person name="Woen H.-Y."/>
            <person name="Kwon S.-W."/>
        </authorList>
    </citation>
    <scope>NUCLEOTIDE SEQUENCE</scope>
    <source>
        <strain evidence="1">5116S-3</strain>
    </source>
</reference>